<dbReference type="AlphaFoldDB" id="A0A835K115"/>
<keyword evidence="2" id="KW-1185">Reference proteome</keyword>
<dbReference type="OrthoDB" id="10494561at2759"/>
<evidence type="ECO:0000313" key="2">
    <source>
        <dbReference type="Proteomes" id="UP000657918"/>
    </source>
</evidence>
<accession>A0A835K115</accession>
<gene>
    <name evidence="1" type="ORF">SADUNF_Sadunf07G0023200</name>
</gene>
<dbReference type="EMBL" id="JADGMS010000007">
    <property type="protein sequence ID" value="KAF9678325.1"/>
    <property type="molecule type" value="Genomic_DNA"/>
</dbReference>
<protein>
    <submittedName>
        <fullName evidence="1">Uncharacterized protein</fullName>
    </submittedName>
</protein>
<proteinExistence type="predicted"/>
<sequence length="98" mass="11304">MILIRSEIAPEIWRGSVPSGYAFFDYEERCCKQLQNPLSVFLDVARSEDWLCELCCCMSGDRMGISRVLPSTLCPAFSYFSLPYTPWLNLDRAHPFEI</sequence>
<reference evidence="1 2" key="1">
    <citation type="submission" date="2020-10" db="EMBL/GenBank/DDBJ databases">
        <title>Plant Genome Project.</title>
        <authorList>
            <person name="Zhang R.-G."/>
        </authorList>
    </citation>
    <scope>NUCLEOTIDE SEQUENCE [LARGE SCALE GENOMIC DNA]</scope>
    <source>
        <strain evidence="1">FAFU-HL-1</strain>
        <tissue evidence="1">Leaf</tissue>
    </source>
</reference>
<name>A0A835K115_9ROSI</name>
<dbReference type="Proteomes" id="UP000657918">
    <property type="component" value="Unassembled WGS sequence"/>
</dbReference>
<organism evidence="1 2">
    <name type="scientific">Salix dunnii</name>
    <dbReference type="NCBI Taxonomy" id="1413687"/>
    <lineage>
        <taxon>Eukaryota</taxon>
        <taxon>Viridiplantae</taxon>
        <taxon>Streptophyta</taxon>
        <taxon>Embryophyta</taxon>
        <taxon>Tracheophyta</taxon>
        <taxon>Spermatophyta</taxon>
        <taxon>Magnoliopsida</taxon>
        <taxon>eudicotyledons</taxon>
        <taxon>Gunneridae</taxon>
        <taxon>Pentapetalae</taxon>
        <taxon>rosids</taxon>
        <taxon>fabids</taxon>
        <taxon>Malpighiales</taxon>
        <taxon>Salicaceae</taxon>
        <taxon>Saliceae</taxon>
        <taxon>Salix</taxon>
    </lineage>
</organism>
<evidence type="ECO:0000313" key="1">
    <source>
        <dbReference type="EMBL" id="KAF9678325.1"/>
    </source>
</evidence>
<comment type="caution">
    <text evidence="1">The sequence shown here is derived from an EMBL/GenBank/DDBJ whole genome shotgun (WGS) entry which is preliminary data.</text>
</comment>